<evidence type="ECO:0000313" key="4">
    <source>
        <dbReference type="Proteomes" id="UP000292452"/>
    </source>
</evidence>
<name>A0A4Q9HRQ6_STRKA</name>
<feature type="region of interest" description="Disordered" evidence="1">
    <location>
        <begin position="1"/>
        <end position="37"/>
    </location>
</feature>
<feature type="domain" description="DUF1023" evidence="2">
    <location>
        <begin position="129"/>
        <end position="289"/>
    </location>
</feature>
<organism evidence="3 4">
    <name type="scientific">Streptomyces kasugaensis</name>
    <dbReference type="NCBI Taxonomy" id="1946"/>
    <lineage>
        <taxon>Bacteria</taxon>
        <taxon>Bacillati</taxon>
        <taxon>Actinomycetota</taxon>
        <taxon>Actinomycetes</taxon>
        <taxon>Kitasatosporales</taxon>
        <taxon>Streptomycetaceae</taxon>
        <taxon>Streptomyces</taxon>
    </lineage>
</organism>
<accession>A0A4Q9HRQ6</accession>
<feature type="compositionally biased region" description="Basic residues" evidence="1">
    <location>
        <begin position="1"/>
        <end position="14"/>
    </location>
</feature>
<sequence length="350" mass="35871">MVSRPRSSRLRRSPLRGDGPPSGRSSGGRSPAGRARRGRGWRAVLAALVVASVAVPVSGAAGPGAVPAPEPAALAPLGAATPAALTGRYAAVRDGIRAAGRAAAAHGDRGRAAALRAMADPHRHFLSFDGRDGGRTAEVFGDLSRAGRIAVLVPGSDTSLDRYARFRSGATALQRELGAGSAVVAWLGYRTPDTVSPVVLTPDRAREAAPQLRAFVGQLGVLRPAARVALLCHSYGSVVCGQAAAGLRVADIVLYGSPGTGAESAAALRTPATVWAGRAAGDWVAHVPHTRLPLPFTTLGLGPDPLSPEFGARRFAAGTGGHSDYLTPHSPSLENLARIVLGRTPAKEPR</sequence>
<keyword evidence="4" id="KW-1185">Reference proteome</keyword>
<feature type="compositionally biased region" description="Low complexity" evidence="1">
    <location>
        <begin position="16"/>
        <end position="33"/>
    </location>
</feature>
<dbReference type="Pfam" id="PF06259">
    <property type="entry name" value="Abhydrolase_8"/>
    <property type="match status" value="1"/>
</dbReference>
<dbReference type="AlphaFoldDB" id="A0A4Q9HRQ6"/>
<dbReference type="SUPFAM" id="SSF53474">
    <property type="entry name" value="alpha/beta-Hydrolases"/>
    <property type="match status" value="1"/>
</dbReference>
<dbReference type="EMBL" id="SIXH01000202">
    <property type="protein sequence ID" value="TBO57678.1"/>
    <property type="molecule type" value="Genomic_DNA"/>
</dbReference>
<comment type="caution">
    <text evidence="3">The sequence shown here is derived from an EMBL/GenBank/DDBJ whole genome shotgun (WGS) entry which is preliminary data.</text>
</comment>
<evidence type="ECO:0000313" key="3">
    <source>
        <dbReference type="EMBL" id="TBO57678.1"/>
    </source>
</evidence>
<gene>
    <name evidence="3" type="ORF">EYS09_21440</name>
</gene>
<dbReference type="Proteomes" id="UP000292452">
    <property type="component" value="Unassembled WGS sequence"/>
</dbReference>
<proteinExistence type="predicted"/>
<evidence type="ECO:0000256" key="1">
    <source>
        <dbReference type="SAM" id="MobiDB-lite"/>
    </source>
</evidence>
<evidence type="ECO:0000259" key="2">
    <source>
        <dbReference type="Pfam" id="PF06259"/>
    </source>
</evidence>
<reference evidence="3 4" key="1">
    <citation type="submission" date="2019-02" db="EMBL/GenBank/DDBJ databases">
        <title>Draft Genome Sequence of Streptomyces sp. AM-2504, identified by 16S rRNA comparative analysis as a Streptomyces Kasugaensis strain.</title>
        <authorList>
            <person name="Napolioni V."/>
            <person name="Giuliodori A.M."/>
            <person name="Spurio R."/>
            <person name="Fabbretti A."/>
        </authorList>
    </citation>
    <scope>NUCLEOTIDE SEQUENCE [LARGE SCALE GENOMIC DNA]</scope>
    <source>
        <strain evidence="3 4">AM-2504</strain>
    </source>
</reference>
<protein>
    <recommendedName>
        <fullName evidence="2">DUF1023 domain-containing protein</fullName>
    </recommendedName>
</protein>
<dbReference type="Gene3D" id="3.40.50.1820">
    <property type="entry name" value="alpha/beta hydrolase"/>
    <property type="match status" value="1"/>
</dbReference>
<dbReference type="InterPro" id="IPR029058">
    <property type="entry name" value="AB_hydrolase_fold"/>
</dbReference>
<dbReference type="InterPro" id="IPR010427">
    <property type="entry name" value="DUF1023"/>
</dbReference>